<evidence type="ECO:0000256" key="8">
    <source>
        <dbReference type="ARBA" id="ARBA00022679"/>
    </source>
</evidence>
<keyword evidence="6 12" id="KW-0698">rRNA processing</keyword>
<dbReference type="AlphaFoldDB" id="A0A1Y2K177"/>
<dbReference type="InterPro" id="IPR006700">
    <property type="entry name" value="RsmE"/>
</dbReference>
<comment type="similarity">
    <text evidence="2 12">Belongs to the RNA methyltransferase RsmE family.</text>
</comment>
<evidence type="ECO:0000256" key="4">
    <source>
        <dbReference type="ARBA" id="ARBA00013673"/>
    </source>
</evidence>
<evidence type="ECO:0000256" key="5">
    <source>
        <dbReference type="ARBA" id="ARBA00022490"/>
    </source>
</evidence>
<dbReference type="EMBL" id="LVJN01000020">
    <property type="protein sequence ID" value="OSM01376.1"/>
    <property type="molecule type" value="Genomic_DNA"/>
</dbReference>
<comment type="caution">
    <text evidence="15">The sequence shown here is derived from an EMBL/GenBank/DDBJ whole genome shotgun (WGS) entry which is preliminary data.</text>
</comment>
<dbReference type="STRING" id="1434232.MAIT1_01314"/>
<dbReference type="InterPro" id="IPR029026">
    <property type="entry name" value="tRNA_m1G_MTases_N"/>
</dbReference>
<evidence type="ECO:0000313" key="15">
    <source>
        <dbReference type="EMBL" id="OSM01376.1"/>
    </source>
</evidence>
<evidence type="ECO:0000313" key="16">
    <source>
        <dbReference type="Proteomes" id="UP000194003"/>
    </source>
</evidence>
<evidence type="ECO:0000256" key="7">
    <source>
        <dbReference type="ARBA" id="ARBA00022603"/>
    </source>
</evidence>
<evidence type="ECO:0000256" key="11">
    <source>
        <dbReference type="ARBA" id="ARBA00047944"/>
    </source>
</evidence>
<keyword evidence="9 12" id="KW-0949">S-adenosyl-L-methionine</keyword>
<evidence type="ECO:0000256" key="6">
    <source>
        <dbReference type="ARBA" id="ARBA00022552"/>
    </source>
</evidence>
<sequence>MTPRLHLPTLDMQTERAQLDRDASRYLTRVLRLGVGARVLLMDGRENARFGVIDSLGDKGSGDGVELRLMERVSTRPEPPLELTLVQGLLKGSNFELVIQKAAELGAARVIPLISERVIKRPDAKRVGNQLERWRRIATEAMEQCGRGRLMEITEPSDWKGLAALLDDGLRLIPWEESADGAAPTLGELARTLETAPQSVTLIIGPEGGFPAHEVARAQQELQAQPVRLGPRILRAETAAISAVTLALGVWGDLL</sequence>
<dbReference type="PANTHER" id="PTHR30027">
    <property type="entry name" value="RIBOSOMAL RNA SMALL SUBUNIT METHYLTRANSFERASE E"/>
    <property type="match status" value="1"/>
</dbReference>
<feature type="domain" description="Ribosomal RNA small subunit methyltransferase E PUA-like" evidence="14">
    <location>
        <begin position="19"/>
        <end position="59"/>
    </location>
</feature>
<evidence type="ECO:0000259" key="14">
    <source>
        <dbReference type="Pfam" id="PF20260"/>
    </source>
</evidence>
<dbReference type="Pfam" id="PF04452">
    <property type="entry name" value="Methyltrans_RNA"/>
    <property type="match status" value="1"/>
</dbReference>
<reference evidence="15 16" key="1">
    <citation type="journal article" date="2016" name="BMC Genomics">
        <title>Combined genomic and structural analyses of a cultured magnetotactic bacterium reveals its niche adaptation to a dynamic environment.</title>
        <authorList>
            <person name="Araujo A.C."/>
            <person name="Morillo V."/>
            <person name="Cypriano J."/>
            <person name="Teixeira L.C."/>
            <person name="Leao P."/>
            <person name="Lyra S."/>
            <person name="Almeida L.G."/>
            <person name="Bazylinski D.A."/>
            <person name="Vasconcellos A.T."/>
            <person name="Abreu F."/>
            <person name="Lins U."/>
        </authorList>
    </citation>
    <scope>NUCLEOTIDE SEQUENCE [LARGE SCALE GENOMIC DNA]</scope>
    <source>
        <strain evidence="15 16">IT-1</strain>
    </source>
</reference>
<dbReference type="Gene3D" id="3.40.1280.10">
    <property type="match status" value="1"/>
</dbReference>
<organism evidence="15 16">
    <name type="scientific">Magnetofaba australis IT-1</name>
    <dbReference type="NCBI Taxonomy" id="1434232"/>
    <lineage>
        <taxon>Bacteria</taxon>
        <taxon>Pseudomonadati</taxon>
        <taxon>Pseudomonadota</taxon>
        <taxon>Magnetococcia</taxon>
        <taxon>Magnetococcales</taxon>
        <taxon>Magnetococcaceae</taxon>
        <taxon>Magnetofaba</taxon>
    </lineage>
</organism>
<dbReference type="GO" id="GO:0005737">
    <property type="term" value="C:cytoplasm"/>
    <property type="evidence" value="ECO:0007669"/>
    <property type="project" value="UniProtKB-SubCell"/>
</dbReference>
<comment type="catalytic activity">
    <reaction evidence="11 12">
        <text>uridine(1498) in 16S rRNA + S-adenosyl-L-methionine = N(3)-methyluridine(1498) in 16S rRNA + S-adenosyl-L-homocysteine + H(+)</text>
        <dbReference type="Rhea" id="RHEA:42920"/>
        <dbReference type="Rhea" id="RHEA-COMP:10283"/>
        <dbReference type="Rhea" id="RHEA-COMP:10284"/>
        <dbReference type="ChEBI" id="CHEBI:15378"/>
        <dbReference type="ChEBI" id="CHEBI:57856"/>
        <dbReference type="ChEBI" id="CHEBI:59789"/>
        <dbReference type="ChEBI" id="CHEBI:65315"/>
        <dbReference type="ChEBI" id="CHEBI:74502"/>
        <dbReference type="EC" id="2.1.1.193"/>
    </reaction>
</comment>
<keyword evidence="8 12" id="KW-0808">Transferase</keyword>
<dbReference type="CDD" id="cd18084">
    <property type="entry name" value="RsmE-like"/>
    <property type="match status" value="1"/>
</dbReference>
<dbReference type="EC" id="2.1.1.193" evidence="3 12"/>
<evidence type="ECO:0000256" key="9">
    <source>
        <dbReference type="ARBA" id="ARBA00022691"/>
    </source>
</evidence>
<dbReference type="GO" id="GO:0070475">
    <property type="term" value="P:rRNA base methylation"/>
    <property type="evidence" value="ECO:0007669"/>
    <property type="project" value="TreeGrafter"/>
</dbReference>
<dbReference type="SUPFAM" id="SSF75217">
    <property type="entry name" value="alpha/beta knot"/>
    <property type="match status" value="1"/>
</dbReference>
<protein>
    <recommendedName>
        <fullName evidence="4 12">Ribosomal RNA small subunit methyltransferase E</fullName>
        <ecNumber evidence="3 12">2.1.1.193</ecNumber>
    </recommendedName>
</protein>
<gene>
    <name evidence="15" type="ORF">MAIT1_01314</name>
</gene>
<dbReference type="RefSeq" id="WP_158089465.1">
    <property type="nucleotide sequence ID" value="NZ_LVJN01000020.1"/>
</dbReference>
<evidence type="ECO:0000256" key="12">
    <source>
        <dbReference type="PIRNR" id="PIRNR015601"/>
    </source>
</evidence>
<feature type="domain" description="Ribosomal RNA small subunit methyltransferase E methyltransferase" evidence="13">
    <location>
        <begin position="78"/>
        <end position="246"/>
    </location>
</feature>
<keyword evidence="16" id="KW-1185">Reference proteome</keyword>
<comment type="subcellular location">
    <subcellularLocation>
        <location evidence="1 12">Cytoplasm</location>
    </subcellularLocation>
</comment>
<dbReference type="InterPro" id="IPR046886">
    <property type="entry name" value="RsmE_MTase_dom"/>
</dbReference>
<dbReference type="OrthoDB" id="9815641at2"/>
<dbReference type="Pfam" id="PF20260">
    <property type="entry name" value="PUA_4"/>
    <property type="match status" value="1"/>
</dbReference>
<dbReference type="InterPro" id="IPR015947">
    <property type="entry name" value="PUA-like_sf"/>
</dbReference>
<keyword evidence="7 12" id="KW-0489">Methyltransferase</keyword>
<dbReference type="InterPro" id="IPR046887">
    <property type="entry name" value="RsmE_PUA-like"/>
</dbReference>
<dbReference type="SUPFAM" id="SSF88697">
    <property type="entry name" value="PUA domain-like"/>
    <property type="match status" value="1"/>
</dbReference>
<proteinExistence type="inferred from homology"/>
<evidence type="ECO:0000256" key="10">
    <source>
        <dbReference type="ARBA" id="ARBA00025699"/>
    </source>
</evidence>
<dbReference type="GO" id="GO:0070042">
    <property type="term" value="F:rRNA (uridine-N3-)-methyltransferase activity"/>
    <property type="evidence" value="ECO:0007669"/>
    <property type="project" value="TreeGrafter"/>
</dbReference>
<dbReference type="PIRSF" id="PIRSF015601">
    <property type="entry name" value="MTase_slr0722"/>
    <property type="match status" value="1"/>
</dbReference>
<evidence type="ECO:0000259" key="13">
    <source>
        <dbReference type="Pfam" id="PF04452"/>
    </source>
</evidence>
<evidence type="ECO:0000256" key="3">
    <source>
        <dbReference type="ARBA" id="ARBA00012328"/>
    </source>
</evidence>
<dbReference type="InterPro" id="IPR029028">
    <property type="entry name" value="Alpha/beta_knot_MTases"/>
</dbReference>
<keyword evidence="5 12" id="KW-0963">Cytoplasm</keyword>
<dbReference type="Proteomes" id="UP000194003">
    <property type="component" value="Unassembled WGS sequence"/>
</dbReference>
<comment type="function">
    <text evidence="10 12">Specifically methylates the N3 position of the uracil ring of uridine 1498 (m3U1498) in 16S rRNA. Acts on the fully assembled 30S ribosomal subunit.</text>
</comment>
<accession>A0A1Y2K177</accession>
<evidence type="ECO:0000256" key="2">
    <source>
        <dbReference type="ARBA" id="ARBA00005528"/>
    </source>
</evidence>
<dbReference type="NCBIfam" id="TIGR00046">
    <property type="entry name" value="RsmE family RNA methyltransferase"/>
    <property type="match status" value="1"/>
</dbReference>
<evidence type="ECO:0000256" key="1">
    <source>
        <dbReference type="ARBA" id="ARBA00004496"/>
    </source>
</evidence>
<name>A0A1Y2K177_9PROT</name>
<dbReference type="PANTHER" id="PTHR30027:SF3">
    <property type="entry name" value="16S RRNA (URACIL(1498)-N(3))-METHYLTRANSFERASE"/>
    <property type="match status" value="1"/>
</dbReference>